<keyword evidence="5" id="KW-1185">Reference proteome</keyword>
<dbReference type="SMART" id="SM00136">
    <property type="entry name" value="LamNT"/>
    <property type="match status" value="1"/>
</dbReference>
<dbReference type="PANTHER" id="PTHR10574">
    <property type="entry name" value="NETRIN/LAMININ-RELATED"/>
    <property type="match status" value="1"/>
</dbReference>
<dbReference type="InterPro" id="IPR008211">
    <property type="entry name" value="Laminin_N"/>
</dbReference>
<keyword evidence="2" id="KW-0424">Laminin EGF-like domain</keyword>
<dbReference type="GO" id="GO:0009888">
    <property type="term" value="P:tissue development"/>
    <property type="evidence" value="ECO:0007669"/>
    <property type="project" value="TreeGrafter"/>
</dbReference>
<evidence type="ECO:0000313" key="5">
    <source>
        <dbReference type="Proteomes" id="UP000281553"/>
    </source>
</evidence>
<dbReference type="SUPFAM" id="SSF57196">
    <property type="entry name" value="EGF/Laminin"/>
    <property type="match status" value="1"/>
</dbReference>
<evidence type="ECO:0000259" key="3">
    <source>
        <dbReference type="PROSITE" id="PS51117"/>
    </source>
</evidence>
<accession>A0A3P7LUU7</accession>
<dbReference type="Pfam" id="PF00053">
    <property type="entry name" value="EGF_laminin"/>
    <property type="match status" value="2"/>
</dbReference>
<dbReference type="InterPro" id="IPR050440">
    <property type="entry name" value="Laminin/Netrin_ECM"/>
</dbReference>
<dbReference type="GO" id="GO:0009887">
    <property type="term" value="P:animal organ morphogenesis"/>
    <property type="evidence" value="ECO:0007669"/>
    <property type="project" value="TreeGrafter"/>
</dbReference>
<dbReference type="OrthoDB" id="5984158at2759"/>
<feature type="domain" description="Laminin N-terminal" evidence="3">
    <location>
        <begin position="1"/>
        <end position="143"/>
    </location>
</feature>
<dbReference type="Pfam" id="PF00055">
    <property type="entry name" value="Laminin_N"/>
    <property type="match status" value="1"/>
</dbReference>
<dbReference type="InterPro" id="IPR002049">
    <property type="entry name" value="LE_dom"/>
</dbReference>
<dbReference type="Proteomes" id="UP000281553">
    <property type="component" value="Unassembled WGS sequence"/>
</dbReference>
<dbReference type="PANTHER" id="PTHR10574:SF406">
    <property type="entry name" value="LAMININ SUBUNIT ALPHA 5"/>
    <property type="match status" value="1"/>
</dbReference>
<dbReference type="AlphaFoldDB" id="A0A3P7LUU7"/>
<dbReference type="Gene3D" id="2.170.300.10">
    <property type="entry name" value="Tie2 ligand-binding domain superfamily"/>
    <property type="match status" value="1"/>
</dbReference>
<feature type="non-terminal residue" evidence="4">
    <location>
        <position position="214"/>
    </location>
</feature>
<gene>
    <name evidence="4" type="ORF">DILT_LOCUS11228</name>
</gene>
<name>A0A3P7LUU7_DIBLA</name>
<keyword evidence="1" id="KW-1015">Disulfide bond</keyword>
<evidence type="ECO:0000313" key="4">
    <source>
        <dbReference type="EMBL" id="VDN15397.1"/>
    </source>
</evidence>
<dbReference type="PROSITE" id="PS51117">
    <property type="entry name" value="LAMININ_NTER"/>
    <property type="match status" value="1"/>
</dbReference>
<evidence type="ECO:0000256" key="1">
    <source>
        <dbReference type="ARBA" id="ARBA00023157"/>
    </source>
</evidence>
<proteinExistence type="predicted"/>
<organism evidence="4 5">
    <name type="scientific">Dibothriocephalus latus</name>
    <name type="common">Fish tapeworm</name>
    <name type="synonym">Diphyllobothrium latum</name>
    <dbReference type="NCBI Taxonomy" id="60516"/>
    <lineage>
        <taxon>Eukaryota</taxon>
        <taxon>Metazoa</taxon>
        <taxon>Spiralia</taxon>
        <taxon>Lophotrochozoa</taxon>
        <taxon>Platyhelminthes</taxon>
        <taxon>Cestoda</taxon>
        <taxon>Eucestoda</taxon>
        <taxon>Diphyllobothriidea</taxon>
        <taxon>Diphyllobothriidae</taxon>
        <taxon>Dibothriocephalus</taxon>
    </lineage>
</organism>
<protein>
    <recommendedName>
        <fullName evidence="3">Laminin N-terminal domain-containing protein</fullName>
    </recommendedName>
</protein>
<sequence>MFKSPRPHAMVIHKKYSDSSPWTPWAYFSSNCHTYFGMPYNRMHEFSRPDEVICREEYSTLQPLYDGEMVFSVINGRPGYEDFFQNEALQFQGKARQDIDNAGNMPFWFRCICNGHGKDCQPISGSGANHKLICVCDPSHHTAGDNCEMCAPGYRDRPWAPATPETPNPCRACECNDNSLRCEFNEEEYHRTGSGGVCVGCGNNTHGKHCELCL</sequence>
<dbReference type="Gene3D" id="2.60.120.260">
    <property type="entry name" value="Galactose-binding domain-like"/>
    <property type="match status" value="1"/>
</dbReference>
<reference evidence="4 5" key="1">
    <citation type="submission" date="2018-11" db="EMBL/GenBank/DDBJ databases">
        <authorList>
            <consortium name="Pathogen Informatics"/>
        </authorList>
    </citation>
    <scope>NUCLEOTIDE SEQUENCE [LARGE SCALE GENOMIC DNA]</scope>
</reference>
<dbReference type="EMBL" id="UYRU01062360">
    <property type="protein sequence ID" value="VDN15397.1"/>
    <property type="molecule type" value="Genomic_DNA"/>
</dbReference>
<evidence type="ECO:0000256" key="2">
    <source>
        <dbReference type="ARBA" id="ARBA00023292"/>
    </source>
</evidence>
<dbReference type="CDD" id="cd00055">
    <property type="entry name" value="EGF_Lam"/>
    <property type="match status" value="1"/>
</dbReference>